<dbReference type="SMART" id="SM01118">
    <property type="entry name" value="CYTH"/>
    <property type="match status" value="1"/>
</dbReference>
<organism evidence="2 3">
    <name type="scientific">Orbus sasakiae</name>
    <dbReference type="NCBI Taxonomy" id="1078475"/>
    <lineage>
        <taxon>Bacteria</taxon>
        <taxon>Pseudomonadati</taxon>
        <taxon>Pseudomonadota</taxon>
        <taxon>Gammaproteobacteria</taxon>
        <taxon>Orbales</taxon>
        <taxon>Orbaceae</taxon>
        <taxon>Orbus</taxon>
    </lineage>
</organism>
<feature type="domain" description="CYTH" evidence="1">
    <location>
        <begin position="2"/>
        <end position="206"/>
    </location>
</feature>
<dbReference type="EMBL" id="BAABHY010000001">
    <property type="protein sequence ID" value="GAA5110279.1"/>
    <property type="molecule type" value="Genomic_DNA"/>
</dbReference>
<dbReference type="PROSITE" id="PS51707">
    <property type="entry name" value="CYTH"/>
    <property type="match status" value="1"/>
</dbReference>
<dbReference type="InterPro" id="IPR033469">
    <property type="entry name" value="CYTH-like_dom_sf"/>
</dbReference>
<dbReference type="Pfam" id="PF01928">
    <property type="entry name" value="CYTH"/>
    <property type="match status" value="1"/>
</dbReference>
<evidence type="ECO:0000313" key="3">
    <source>
        <dbReference type="Proteomes" id="UP001500171"/>
    </source>
</evidence>
<evidence type="ECO:0000259" key="1">
    <source>
        <dbReference type="PROSITE" id="PS51707"/>
    </source>
</evidence>
<dbReference type="PANTHER" id="PTHR39569">
    <property type="entry name" value="INORGANIC TRIPHOSPHATASE"/>
    <property type="match status" value="1"/>
</dbReference>
<dbReference type="PANTHER" id="PTHR39569:SF1">
    <property type="entry name" value="INORGANIC TRIPHOSPHATASE"/>
    <property type="match status" value="1"/>
</dbReference>
<accession>A0ABP9N5S4</accession>
<proteinExistence type="predicted"/>
<gene>
    <name evidence="2" type="ORF">GCM10023211_14570</name>
</gene>
<reference evidence="3" key="1">
    <citation type="journal article" date="2019" name="Int. J. Syst. Evol. Microbiol.">
        <title>The Global Catalogue of Microorganisms (GCM) 10K type strain sequencing project: providing services to taxonomists for standard genome sequencing and annotation.</title>
        <authorList>
            <consortium name="The Broad Institute Genomics Platform"/>
            <consortium name="The Broad Institute Genome Sequencing Center for Infectious Disease"/>
            <person name="Wu L."/>
            <person name="Ma J."/>
        </authorList>
    </citation>
    <scope>NUCLEOTIDE SEQUENCE [LARGE SCALE GENOMIC DNA]</scope>
    <source>
        <strain evidence="3">JCM 18050</strain>
    </source>
</reference>
<dbReference type="InterPro" id="IPR023577">
    <property type="entry name" value="CYTH_domain"/>
</dbReference>
<dbReference type="RefSeq" id="WP_345490412.1">
    <property type="nucleotide sequence ID" value="NZ_BAABHY010000001.1"/>
</dbReference>
<protein>
    <recommendedName>
        <fullName evidence="1">CYTH domain-containing protein</fullName>
    </recommendedName>
</protein>
<name>A0ABP9N5S4_9GAMM</name>
<evidence type="ECO:0000313" key="2">
    <source>
        <dbReference type="EMBL" id="GAA5110279.1"/>
    </source>
</evidence>
<dbReference type="CDD" id="cd07756">
    <property type="entry name" value="CYTH-like_Pase_CHAD"/>
    <property type="match status" value="1"/>
</dbReference>
<dbReference type="InterPro" id="IPR039013">
    <property type="entry name" value="YgiF"/>
</dbReference>
<dbReference type="SUPFAM" id="SSF55154">
    <property type="entry name" value="CYTH-like phosphatases"/>
    <property type="match status" value="1"/>
</dbReference>
<keyword evidence="3" id="KW-1185">Reference proteome</keyword>
<dbReference type="Proteomes" id="UP001500171">
    <property type="component" value="Unassembled WGS sequence"/>
</dbReference>
<comment type="caution">
    <text evidence="2">The sequence shown here is derived from an EMBL/GenBank/DDBJ whole genome shotgun (WGS) entry which is preliminary data.</text>
</comment>
<dbReference type="Gene3D" id="2.40.320.10">
    <property type="entry name" value="Hypothetical Protein Pfu-838710-001"/>
    <property type="match status" value="1"/>
</dbReference>
<sequence>MSQEIELKFEIDASTIAPLSNFLNTHYIDHAETLQLTNTYYDSHASILRQIASSIRIRGTARLGQTAQYEITVKSAGSAVAGLHARQEINVSLPNDQLNLTVLPPNTFPPHIHIIDLASQLIPQFTTNFERRTWLITYANSVIEIALDQGQITDSKNYLPILEIELELKSGSQLDLVLFALELSQFNIHLFSQSKAARGYRLINNGQLKKIDIRANSDSVSLSELPQWLDYWQTNEEYALANNDPILYQTVLDAVAVYLKHILAVLNHQYSPQLNESYHNWNQQRQHFDSIKKFAYSELNTKLKLYLILLTFS</sequence>